<dbReference type="InterPro" id="IPR016518">
    <property type="entry name" value="Alpha-L-fucosidase"/>
</dbReference>
<evidence type="ECO:0000313" key="5">
    <source>
        <dbReference type="EMBL" id="AEE46911.1"/>
    </source>
</evidence>
<keyword evidence="5" id="KW-0326">Glycosidase</keyword>
<feature type="compositionally biased region" description="Polar residues" evidence="1">
    <location>
        <begin position="527"/>
        <end position="542"/>
    </location>
</feature>
<dbReference type="InterPro" id="IPR049053">
    <property type="entry name" value="AFCA-like_C"/>
</dbReference>
<proteinExistence type="predicted"/>
<dbReference type="InterPro" id="IPR008928">
    <property type="entry name" value="6-hairpin_glycosidase_sf"/>
</dbReference>
<accession>F4H7F0</accession>
<dbReference type="GO" id="GO:0004560">
    <property type="term" value="F:alpha-L-fucosidase activity"/>
    <property type="evidence" value="ECO:0007669"/>
    <property type="project" value="UniProtKB-EC"/>
</dbReference>
<dbReference type="InterPro" id="IPR012341">
    <property type="entry name" value="6hp_glycosidase-like_sf"/>
</dbReference>
<dbReference type="Gene3D" id="1.50.10.10">
    <property type="match status" value="1"/>
</dbReference>
<dbReference type="PIRSF" id="PIRSF007663">
    <property type="entry name" value="UCP007663"/>
    <property type="match status" value="1"/>
</dbReference>
<dbReference type="EC" id="3.2.1.51" evidence="5"/>
<dbReference type="InterPro" id="IPR054363">
    <property type="entry name" value="GH95_cat"/>
</dbReference>
<dbReference type="HOGENOM" id="CLU_004617_2_2_11"/>
<dbReference type="InterPro" id="IPR027414">
    <property type="entry name" value="GH95_N_dom"/>
</dbReference>
<gene>
    <name evidence="5" type="ordered locus">Celf_2787</name>
</gene>
<organism evidence="5 6">
    <name type="scientific">Cellulomonas fimi (strain ATCC 484 / DSM 20113 / JCM 1341 / CCUG 24087 / LMG 16345 / NBRC 15513 / NCIMB 8980 / NCTC 7547 / NRS-133)</name>
    <dbReference type="NCBI Taxonomy" id="590998"/>
    <lineage>
        <taxon>Bacteria</taxon>
        <taxon>Bacillati</taxon>
        <taxon>Actinomycetota</taxon>
        <taxon>Actinomycetes</taxon>
        <taxon>Micrococcales</taxon>
        <taxon>Cellulomonadaceae</taxon>
        <taxon>Cellulomonas</taxon>
    </lineage>
</organism>
<dbReference type="RefSeq" id="WP_013771937.1">
    <property type="nucleotide sequence ID" value="NC_015514.1"/>
</dbReference>
<evidence type="ECO:0000259" key="2">
    <source>
        <dbReference type="Pfam" id="PF14498"/>
    </source>
</evidence>
<dbReference type="eggNOG" id="COG1554">
    <property type="taxonomic scope" value="Bacteria"/>
</dbReference>
<evidence type="ECO:0000259" key="3">
    <source>
        <dbReference type="Pfam" id="PF21307"/>
    </source>
</evidence>
<dbReference type="Pfam" id="PF14498">
    <property type="entry name" value="Glyco_hyd_65N_2"/>
    <property type="match status" value="1"/>
</dbReference>
<feature type="region of interest" description="Disordered" evidence="1">
    <location>
        <begin position="527"/>
        <end position="547"/>
    </location>
</feature>
<dbReference type="Proteomes" id="UP000008460">
    <property type="component" value="Chromosome"/>
</dbReference>
<keyword evidence="5" id="KW-0378">Hydrolase</keyword>
<dbReference type="KEGG" id="cfi:Celf_2787"/>
<feature type="domain" description="Glycosyl hydrolase family 95 catalytic" evidence="4">
    <location>
        <begin position="319"/>
        <end position="734"/>
    </location>
</feature>
<dbReference type="Pfam" id="PF22124">
    <property type="entry name" value="Glyco_hydro_95_cat"/>
    <property type="match status" value="1"/>
</dbReference>
<evidence type="ECO:0000313" key="6">
    <source>
        <dbReference type="Proteomes" id="UP000008460"/>
    </source>
</evidence>
<name>F4H7F0_CELFA</name>
<dbReference type="SUPFAM" id="SSF48208">
    <property type="entry name" value="Six-hairpin glycosidases"/>
    <property type="match status" value="1"/>
</dbReference>
<feature type="region of interest" description="Disordered" evidence="1">
    <location>
        <begin position="1"/>
        <end position="27"/>
    </location>
</feature>
<dbReference type="GO" id="GO:0005975">
    <property type="term" value="P:carbohydrate metabolic process"/>
    <property type="evidence" value="ECO:0007669"/>
    <property type="project" value="InterPro"/>
</dbReference>
<feature type="domain" description="Glycosyl hydrolase family 95 N-terminal" evidence="2">
    <location>
        <begin position="30"/>
        <end position="282"/>
    </location>
</feature>
<protein>
    <submittedName>
        <fullName evidence="5">Alpha-L-fucosidase</fullName>
        <ecNumber evidence="5">3.2.1.51</ecNumber>
    </submittedName>
</protein>
<dbReference type="PANTHER" id="PTHR31084">
    <property type="entry name" value="ALPHA-L-FUCOSIDASE 2"/>
    <property type="match status" value="1"/>
</dbReference>
<reference evidence="5 6" key="1">
    <citation type="submission" date="2011-04" db="EMBL/GenBank/DDBJ databases">
        <title>Complete sequence of Cellulomonas fimi ATCC 484.</title>
        <authorList>
            <consortium name="US DOE Joint Genome Institute"/>
            <person name="Lucas S."/>
            <person name="Han J."/>
            <person name="Lapidus A."/>
            <person name="Cheng J.-F."/>
            <person name="Goodwin L."/>
            <person name="Pitluck S."/>
            <person name="Peters L."/>
            <person name="Chertkov O."/>
            <person name="Detter J.C."/>
            <person name="Han C."/>
            <person name="Tapia R."/>
            <person name="Land M."/>
            <person name="Hauser L."/>
            <person name="Kyrpides N."/>
            <person name="Ivanova N."/>
            <person name="Ovchinnikova G."/>
            <person name="Pagani I."/>
            <person name="Mead D."/>
            <person name="Brumm P."/>
            <person name="Woyke T."/>
        </authorList>
    </citation>
    <scope>NUCLEOTIDE SEQUENCE [LARGE SCALE GENOMIC DNA]</scope>
    <source>
        <strain evidence="6">ATCC 484 / DSM 20113 / JCM 1341 / NBRC 15513 / NCIMB 8980 / NCTC 7547</strain>
    </source>
</reference>
<sequence>MVPRGGPAAPGSGRAGPGAAASGPGRRTILSFDGPARRWVEAFPVGNGRLGAMLHGGTERALVQVNDATAWSGRVDGPARALAAVRAAGAGPDRLARARDALAAGRHDEAADLLAVFQGPWTQAFQPFVDLHVTVASAPRPAQVRHRDDSPRTLDLRDGVVRERLPAGVEVEWFASAVDGALHGRWSAAEPFDVHVELSTPHHVRTDHHAPGGRVLVLELPDDVAPGHEPDAPAVTRTDDGASLTGVAVLLACGDGEVGGTPGGALRVERATWVEVVLATGTTSPWPQDGPLRDREEVVADVLACARRALPGDRGTGDATRARHVADHRRIADATVLALVPHDLDLRLPDAIGTTPHAALAQAVFDHGRYLLIASSRPGSPPANLQGVWNADPRPPWSSNYTLNVNLEMAYWGAEAVGLGECHEPLLAHVGLLARHGAHVARELYGCQGWVAHHNSDVWGWALPVGAGHGDPSWAQWWMGGVWLCRHLWDHADVGGDDAFLRDEAWPLLRGAALFCLDWLVEAPDGSLTTSPSTSPENQFRLPSSADGTGGGVGALATGSTMDLALVRDLLERCLDTIDRLDLDDPLEGRLRSALARLARPVVGPDGLLREWAHDAPAVDPHHRHLSHLVGLYPLHQVDVDATPDLAAAAARSLDARGPGSTGWSLAWKTALRARLGDGVAVGDLLAEAMRPADASSTVSSPWQGGLLPNLFSTHPPFQVDGNLGVVAAVAEALVQSAPGRLRVLPALPPQWPDGSVRGVRARGGLRVDVTWSGGRLTQVVLHAARGGTLEVVHGPSSRTLDLEAGDVRRLDGHLTEVPA</sequence>
<keyword evidence="6" id="KW-1185">Reference proteome</keyword>
<dbReference type="Pfam" id="PF21307">
    <property type="entry name" value="Glyco_hydro_95_C"/>
    <property type="match status" value="1"/>
</dbReference>
<feature type="domain" description="Alpha fucosidase A-like C-terminal" evidence="3">
    <location>
        <begin position="736"/>
        <end position="794"/>
    </location>
</feature>
<dbReference type="AlphaFoldDB" id="F4H7F0"/>
<evidence type="ECO:0000259" key="4">
    <source>
        <dbReference type="Pfam" id="PF22124"/>
    </source>
</evidence>
<dbReference type="EMBL" id="CP002666">
    <property type="protein sequence ID" value="AEE46911.1"/>
    <property type="molecule type" value="Genomic_DNA"/>
</dbReference>
<evidence type="ECO:0000256" key="1">
    <source>
        <dbReference type="SAM" id="MobiDB-lite"/>
    </source>
</evidence>
<dbReference type="PANTHER" id="PTHR31084:SF0">
    <property type="entry name" value="ALPHA-L-FUCOSIDASE 2"/>
    <property type="match status" value="1"/>
</dbReference>
<dbReference type="STRING" id="590998.Celf_2787"/>